<dbReference type="Proteomes" id="UP001272325">
    <property type="component" value="Unassembled WGS sequence"/>
</dbReference>
<protein>
    <submittedName>
        <fullName evidence="1">Uncharacterized protein</fullName>
    </submittedName>
</protein>
<comment type="caution">
    <text evidence="1">The sequence shown here is derived from an EMBL/GenBank/DDBJ whole genome shotgun (WGS) entry which is preliminary data.</text>
</comment>
<dbReference type="EMBL" id="JAWRCN010000001">
    <property type="protein sequence ID" value="MDW6016750.1"/>
    <property type="molecule type" value="Genomic_DNA"/>
</dbReference>
<organism evidence="1 2">
    <name type="scientific">Vibrio plantisponsor</name>
    <dbReference type="NCBI Taxonomy" id="664643"/>
    <lineage>
        <taxon>Bacteria</taxon>
        <taxon>Pseudomonadati</taxon>
        <taxon>Pseudomonadota</taxon>
        <taxon>Gammaproteobacteria</taxon>
        <taxon>Vibrionales</taxon>
        <taxon>Vibrionaceae</taxon>
        <taxon>Vibrio</taxon>
    </lineage>
</organism>
<gene>
    <name evidence="1" type="ORF">SBW85_03075</name>
</gene>
<accession>A0ABU4IEF5</accession>
<sequence>MTTFLVSDSSGTCDSMWSNTNGLEVDVPLNKYLFIPNLDIFDEETQQTIGAERIIFYSGVYDQILLHQALILGMLDKEQYEVQAENCASLGFDSLSFVDVTIHEWTPIPTKCIHDQGLIAGGTGAYHAIHAYVDSMYNTKLAVIEACKIDPYSSEPVSVFNHTLDGDHTVENLSDIGNAEYDEIYSQVEKLILSMQTGERGGLMDKVRYSGCTTSPNAEAPPVDVKEVIEKYKKNGVKVRVRGKKPTFSNDAELNKEKIKTRKISA</sequence>
<reference evidence="1 2" key="1">
    <citation type="submission" date="2023-11" db="EMBL/GenBank/DDBJ databases">
        <title>Plant-associative lifestyle of Vibrio porteresiae and its evolutionary dynamics.</title>
        <authorList>
            <person name="Rameshkumar N."/>
            <person name="Kirti K."/>
        </authorList>
    </citation>
    <scope>NUCLEOTIDE SEQUENCE [LARGE SCALE GENOMIC DNA]</scope>
    <source>
        <strain evidence="1 2">MSSRF60</strain>
    </source>
</reference>
<dbReference type="RefSeq" id="WP_171137466.1">
    <property type="nucleotide sequence ID" value="NZ_AP024893.1"/>
</dbReference>
<proteinExistence type="predicted"/>
<evidence type="ECO:0000313" key="2">
    <source>
        <dbReference type="Proteomes" id="UP001272325"/>
    </source>
</evidence>
<keyword evidence="2" id="KW-1185">Reference proteome</keyword>
<name>A0ABU4IEF5_9VIBR</name>
<evidence type="ECO:0000313" key="1">
    <source>
        <dbReference type="EMBL" id="MDW6016750.1"/>
    </source>
</evidence>